<comment type="similarity">
    <text evidence="1">Belongs to the DinB family.</text>
</comment>
<dbReference type="AlphaFoldDB" id="F2NNQ1"/>
<dbReference type="eggNOG" id="COG2318">
    <property type="taxonomic scope" value="Bacteria"/>
</dbReference>
<reference evidence="4 5" key="1">
    <citation type="journal article" date="2012" name="Stand. Genomic Sci.">
        <title>Complete genome sequence of the aerobic, heterotroph Marinithermus hydrothermalis type strain (T1(T)) from a deep-sea hydrothermal vent chimney.</title>
        <authorList>
            <person name="Copeland A."/>
            <person name="Gu W."/>
            <person name="Yasawong M."/>
            <person name="Lapidus A."/>
            <person name="Lucas S."/>
            <person name="Deshpande S."/>
            <person name="Pagani I."/>
            <person name="Tapia R."/>
            <person name="Cheng J.F."/>
            <person name="Goodwin L.A."/>
            <person name="Pitluck S."/>
            <person name="Liolios K."/>
            <person name="Ivanova N."/>
            <person name="Mavromatis K."/>
            <person name="Mikhailova N."/>
            <person name="Pati A."/>
            <person name="Chen A."/>
            <person name="Palaniappan K."/>
            <person name="Land M."/>
            <person name="Pan C."/>
            <person name="Brambilla E.M."/>
            <person name="Rohde M."/>
            <person name="Tindall B.J."/>
            <person name="Sikorski J."/>
            <person name="Goker M."/>
            <person name="Detter J.C."/>
            <person name="Bristow J."/>
            <person name="Eisen J.A."/>
            <person name="Markowitz V."/>
            <person name="Hugenholtz P."/>
            <person name="Kyrpides N.C."/>
            <person name="Klenk H.P."/>
            <person name="Woyke T."/>
        </authorList>
    </citation>
    <scope>NUCLEOTIDE SEQUENCE [LARGE SCALE GENOMIC DNA]</scope>
    <source>
        <strain evidence="5">DSM 14884 / JCM 11576 / T1</strain>
    </source>
</reference>
<feature type="binding site" evidence="3">
    <location>
        <position position="51"/>
    </location>
    <ligand>
        <name>a divalent metal cation</name>
        <dbReference type="ChEBI" id="CHEBI:60240"/>
    </ligand>
</feature>
<dbReference type="GO" id="GO:0046872">
    <property type="term" value="F:metal ion binding"/>
    <property type="evidence" value="ECO:0007669"/>
    <property type="project" value="UniProtKB-KW"/>
</dbReference>
<dbReference type="InterPro" id="IPR007837">
    <property type="entry name" value="DinB"/>
</dbReference>
<dbReference type="KEGG" id="mhd:Marky_0523"/>
<gene>
    <name evidence="4" type="ordered locus">Marky_0523</name>
</gene>
<keyword evidence="2 3" id="KW-0479">Metal-binding</keyword>
<accession>F2NNQ1</accession>
<evidence type="ECO:0000256" key="3">
    <source>
        <dbReference type="PIRSR" id="PIRSR607837-1"/>
    </source>
</evidence>
<organism evidence="4 5">
    <name type="scientific">Marinithermus hydrothermalis (strain DSM 14884 / JCM 11576 / T1)</name>
    <dbReference type="NCBI Taxonomy" id="869210"/>
    <lineage>
        <taxon>Bacteria</taxon>
        <taxon>Thermotogati</taxon>
        <taxon>Deinococcota</taxon>
        <taxon>Deinococci</taxon>
        <taxon>Thermales</taxon>
        <taxon>Thermaceae</taxon>
        <taxon>Marinithermus</taxon>
    </lineage>
</organism>
<dbReference type="EMBL" id="CP002630">
    <property type="protein sequence ID" value="AEB11275.1"/>
    <property type="molecule type" value="Genomic_DNA"/>
</dbReference>
<dbReference type="PANTHER" id="PTHR37302">
    <property type="entry name" value="SLR1116 PROTEIN"/>
    <property type="match status" value="1"/>
</dbReference>
<dbReference type="SUPFAM" id="SSF109854">
    <property type="entry name" value="DinB/YfiT-like putative metalloenzymes"/>
    <property type="match status" value="1"/>
</dbReference>
<evidence type="ECO:0000256" key="2">
    <source>
        <dbReference type="ARBA" id="ARBA00022723"/>
    </source>
</evidence>
<dbReference type="Proteomes" id="UP000007030">
    <property type="component" value="Chromosome"/>
</dbReference>
<evidence type="ECO:0000313" key="4">
    <source>
        <dbReference type="EMBL" id="AEB11275.1"/>
    </source>
</evidence>
<keyword evidence="5" id="KW-1185">Reference proteome</keyword>
<dbReference type="PANTHER" id="PTHR37302:SF3">
    <property type="entry name" value="DAMAGE-INDUCIBLE PROTEIN DINB"/>
    <property type="match status" value="1"/>
</dbReference>
<dbReference type="STRING" id="869210.Marky_0523"/>
<name>F2NNQ1_MARHT</name>
<evidence type="ECO:0000313" key="5">
    <source>
        <dbReference type="Proteomes" id="UP000007030"/>
    </source>
</evidence>
<dbReference type="Gene3D" id="1.20.120.450">
    <property type="entry name" value="dinb family like domain"/>
    <property type="match status" value="1"/>
</dbReference>
<evidence type="ECO:0000256" key="1">
    <source>
        <dbReference type="ARBA" id="ARBA00008635"/>
    </source>
</evidence>
<proteinExistence type="inferred from homology"/>
<dbReference type="HOGENOM" id="CLU_101283_1_1_0"/>
<feature type="binding site" evidence="3">
    <location>
        <position position="134"/>
    </location>
    <ligand>
        <name>a divalent metal cation</name>
        <dbReference type="ChEBI" id="CHEBI:60240"/>
    </ligand>
</feature>
<dbReference type="RefSeq" id="WP_013703328.1">
    <property type="nucleotide sequence ID" value="NC_015387.1"/>
</dbReference>
<feature type="binding site" evidence="3">
    <location>
        <position position="130"/>
    </location>
    <ligand>
        <name>a divalent metal cation</name>
        <dbReference type="ChEBI" id="CHEBI:60240"/>
    </ligand>
</feature>
<sequence length="164" mass="18590">MGITRAGLKRLIEMHEAIWDAWWPVLLGLEPEAARRAVGGSFPSVLATTAHMVSQEIAWQDRFENRPSERSLGAAWADLAEVHRHWERLRARRAAWLEGADPAATIRYTNARGEAFESTVGEIWFVLVMHAHFHRGQLATQLRLLGRTPPSVHFLRFVARPQPG</sequence>
<dbReference type="Pfam" id="PF05163">
    <property type="entry name" value="DinB"/>
    <property type="match status" value="1"/>
</dbReference>
<dbReference type="InterPro" id="IPR034660">
    <property type="entry name" value="DinB/YfiT-like"/>
</dbReference>
<protein>
    <submittedName>
        <fullName evidence="4">DinB family protein</fullName>
    </submittedName>
</protein>